<protein>
    <submittedName>
        <fullName evidence="1">Alpha-glucosidase C-terminal domain-containing protein</fullName>
    </submittedName>
</protein>
<comment type="caution">
    <text evidence="1">The sequence shown here is derived from an EMBL/GenBank/DDBJ whole genome shotgun (WGS) entry which is preliminary data.</text>
</comment>
<dbReference type="Proteomes" id="UP001344632">
    <property type="component" value="Unassembled WGS sequence"/>
</dbReference>
<dbReference type="EMBL" id="JARLKZ010000003">
    <property type="protein sequence ID" value="MEC0239022.1"/>
    <property type="molecule type" value="Genomic_DNA"/>
</dbReference>
<sequence length="166" mass="18825">MNGAYLFESAKCMALTLQLMQGSPVQDPAVELNTDDHAVVNEYKAEAKYKQNLVYPKDAEGIIGRDSLLDFYEKLTLLRKDALINEMLAHGEFKLAAPEHAQVFAYERSLDGKRFLIVSNWSKESLDFDLNPDFLDGDLRVSVYPEILLSNKMMLRPYEAFAILIG</sequence>
<evidence type="ECO:0000313" key="1">
    <source>
        <dbReference type="EMBL" id="MEC0239022.1"/>
    </source>
</evidence>
<name>A0ABU6GIU4_9BACL</name>
<proteinExistence type="predicted"/>
<evidence type="ECO:0000313" key="2">
    <source>
        <dbReference type="Proteomes" id="UP001344632"/>
    </source>
</evidence>
<accession>A0ABU6GIU4</accession>
<dbReference type="SUPFAM" id="SSF51011">
    <property type="entry name" value="Glycosyl hydrolase domain"/>
    <property type="match status" value="1"/>
</dbReference>
<organism evidence="1 2">
    <name type="scientific">Paenibacillus dokdonensis</name>
    <dbReference type="NCBI Taxonomy" id="2567944"/>
    <lineage>
        <taxon>Bacteria</taxon>
        <taxon>Bacillati</taxon>
        <taxon>Bacillota</taxon>
        <taxon>Bacilli</taxon>
        <taxon>Bacillales</taxon>
        <taxon>Paenibacillaceae</taxon>
        <taxon>Paenibacillus</taxon>
    </lineage>
</organism>
<dbReference type="Gene3D" id="2.60.40.1180">
    <property type="entry name" value="Golgi alpha-mannosidase II"/>
    <property type="match status" value="1"/>
</dbReference>
<gene>
    <name evidence="1" type="ORF">P4H66_03940</name>
</gene>
<dbReference type="InterPro" id="IPR013780">
    <property type="entry name" value="Glyco_hydro_b"/>
</dbReference>
<keyword evidence="2" id="KW-1185">Reference proteome</keyword>
<reference evidence="1 2" key="1">
    <citation type="submission" date="2023-03" db="EMBL/GenBank/DDBJ databases">
        <title>Bacillus Genome Sequencing.</title>
        <authorList>
            <person name="Dunlap C."/>
        </authorList>
    </citation>
    <scope>NUCLEOTIDE SEQUENCE [LARGE SCALE GENOMIC DNA]</scope>
    <source>
        <strain evidence="1 2">BD-525</strain>
    </source>
</reference>
<dbReference type="RefSeq" id="WP_326085916.1">
    <property type="nucleotide sequence ID" value="NZ_JARLKZ010000003.1"/>
</dbReference>